<organism evidence="2 3">
    <name type="scientific">Ooceraea biroi</name>
    <name type="common">Clonal raider ant</name>
    <name type="synonym">Cerapachys biroi</name>
    <dbReference type="NCBI Taxonomy" id="2015173"/>
    <lineage>
        <taxon>Eukaryota</taxon>
        <taxon>Metazoa</taxon>
        <taxon>Ecdysozoa</taxon>
        <taxon>Arthropoda</taxon>
        <taxon>Hexapoda</taxon>
        <taxon>Insecta</taxon>
        <taxon>Pterygota</taxon>
        <taxon>Neoptera</taxon>
        <taxon>Endopterygota</taxon>
        <taxon>Hymenoptera</taxon>
        <taxon>Apocrita</taxon>
        <taxon>Aculeata</taxon>
        <taxon>Formicoidea</taxon>
        <taxon>Formicidae</taxon>
        <taxon>Dorylinae</taxon>
        <taxon>Ooceraea</taxon>
    </lineage>
</organism>
<sequence length="394" mass="44823">MSLHYPQGYRYRSASRAGGGAGEQGSDSDVAELSDLEDDEDEDGARDIADRRAVVEEEDDDEDEDDEDAENGEDDDDDDDGDDDEDDEEDEEEEAEVLPYPGFIPIALRYLDQTTRPRNWCLALITNPYPFDTSQPGTVYTLLCEISLSRRAFIARTSGRVADAMAGAEGDRSFLSRRRRGLLLSPSLFCVLHRPRVRPFRSFFFNPRRVYTEYAYIRLCGKLLRACGGMCTWCGGGGGRAKFSQPPIRATSIEENVANTTRKDLHCASGQWMGWSTANAGLSRASVSRFAATVRLLFNCPLVHRSRASHRCESARRSLKLSFKSTSDVYPMVFSTTSWIWKRYFAVKFFAFLHQKENLMNNRVPLKYLYALSWSTHWLKARKRFYIKVTIYVA</sequence>
<name>A0A026VYE4_OOCBI</name>
<reference evidence="2 3" key="1">
    <citation type="journal article" date="2014" name="Curr. Biol.">
        <title>The genome of the clonal raider ant Cerapachys biroi.</title>
        <authorList>
            <person name="Oxley P.R."/>
            <person name="Ji L."/>
            <person name="Fetter-Pruneda I."/>
            <person name="McKenzie S.K."/>
            <person name="Li C."/>
            <person name="Hu H."/>
            <person name="Zhang G."/>
            <person name="Kronauer D.J."/>
        </authorList>
    </citation>
    <scope>NUCLEOTIDE SEQUENCE [LARGE SCALE GENOMIC DNA]</scope>
</reference>
<feature type="region of interest" description="Disordered" evidence="1">
    <location>
        <begin position="1"/>
        <end position="99"/>
    </location>
</feature>
<feature type="compositionally biased region" description="Acidic residues" evidence="1">
    <location>
        <begin position="29"/>
        <end position="44"/>
    </location>
</feature>
<feature type="compositionally biased region" description="Acidic residues" evidence="1">
    <location>
        <begin position="56"/>
        <end position="96"/>
    </location>
</feature>
<evidence type="ECO:0000313" key="3">
    <source>
        <dbReference type="Proteomes" id="UP000053097"/>
    </source>
</evidence>
<dbReference type="Proteomes" id="UP000053097">
    <property type="component" value="Unassembled WGS sequence"/>
</dbReference>
<proteinExistence type="predicted"/>
<dbReference type="EMBL" id="KK107570">
    <property type="protein sequence ID" value="EZA48787.1"/>
    <property type="molecule type" value="Genomic_DNA"/>
</dbReference>
<evidence type="ECO:0000313" key="2">
    <source>
        <dbReference type="EMBL" id="EZA48787.1"/>
    </source>
</evidence>
<gene>
    <name evidence="2" type="ORF">X777_12703</name>
</gene>
<accession>A0A026VYE4</accession>
<dbReference type="STRING" id="2015173.A0A026VYE4"/>
<feature type="compositionally biased region" description="Basic and acidic residues" evidence="1">
    <location>
        <begin position="45"/>
        <end position="55"/>
    </location>
</feature>
<keyword evidence="3" id="KW-1185">Reference proteome</keyword>
<dbReference type="AlphaFoldDB" id="A0A026VYE4"/>
<evidence type="ECO:0000256" key="1">
    <source>
        <dbReference type="SAM" id="MobiDB-lite"/>
    </source>
</evidence>
<protein>
    <submittedName>
        <fullName evidence="2">Voltage-dependent T-type calcium channel subunit alpha-1G</fullName>
    </submittedName>
</protein>